<evidence type="ECO:0008006" key="4">
    <source>
        <dbReference type="Google" id="ProtNLM"/>
    </source>
</evidence>
<name>A0A5Q2F5R4_9CAUD</name>
<keyword evidence="3" id="KW-1185">Reference proteome</keyword>
<dbReference type="Proteomes" id="UP000349651">
    <property type="component" value="Segment"/>
</dbReference>
<dbReference type="EMBL" id="MN602881">
    <property type="protein sequence ID" value="QGF22001.1"/>
    <property type="molecule type" value="Genomic_DNA"/>
</dbReference>
<sequence length="222" mass="25350">MNTKQLTAFAEGMMRETSTQTGEWVTVSRIALDEMSRESLDAIAALEAAERERDELRERLSLVREQRDAELNKNLQLEAELARRDGVEVEPVAWQYRYNDGKVGDWKTVDSEQECNHSPCYERRAIYTAAQPAVLLQSDIDRIVPAIDPDGLDEAKHYIEHALYVDRERIRSELKALGAQQQKVVELPETDWTFDDDLNPTFDADEVIAALDAAGVKWEVKK</sequence>
<feature type="coiled-coil region" evidence="1">
    <location>
        <begin position="32"/>
        <end position="73"/>
    </location>
</feature>
<dbReference type="KEGG" id="vg:77943242"/>
<proteinExistence type="predicted"/>
<dbReference type="RefSeq" id="YP_010667130.1">
    <property type="nucleotide sequence ID" value="NC_070949.1"/>
</dbReference>
<evidence type="ECO:0000313" key="3">
    <source>
        <dbReference type="Proteomes" id="UP000349651"/>
    </source>
</evidence>
<protein>
    <recommendedName>
        <fullName evidence="4">Ead/Ea22-like family protein</fullName>
    </recommendedName>
</protein>
<organism evidence="2 3">
    <name type="scientific">Erwinia phage Midgardsormr38</name>
    <dbReference type="NCBI Taxonomy" id="2663326"/>
    <lineage>
        <taxon>Viruses</taxon>
        <taxon>Duplodnaviria</taxon>
        <taxon>Heunggongvirae</taxon>
        <taxon>Uroviricota</taxon>
        <taxon>Caudoviricetes</taxon>
        <taxon>Midgardsormrvirus</taxon>
        <taxon>Midgardsormrvirus midgardsormr38</taxon>
    </lineage>
</organism>
<dbReference type="GeneID" id="77943242"/>
<keyword evidence="1" id="KW-0175">Coiled coil</keyword>
<evidence type="ECO:0000313" key="2">
    <source>
        <dbReference type="EMBL" id="QGF22001.1"/>
    </source>
</evidence>
<evidence type="ECO:0000256" key="1">
    <source>
        <dbReference type="SAM" id="Coils"/>
    </source>
</evidence>
<accession>A0A5Q2F5R4</accession>
<reference evidence="2 3" key="1">
    <citation type="submission" date="2019-10" db="EMBL/GenBank/DDBJ databases">
        <title>Complete genome sequence of Erwinia phage Midgardsormr38.</title>
        <authorList>
            <person name="Dislers A."/>
            <person name="Zrelovs N."/>
            <person name="Kazaks A."/>
        </authorList>
    </citation>
    <scope>NUCLEOTIDE SEQUENCE [LARGE SCALE GENOMIC DNA]</scope>
</reference>